<evidence type="ECO:0000313" key="2">
    <source>
        <dbReference type="EMBL" id="GAA2092012.1"/>
    </source>
</evidence>
<dbReference type="PRINTS" id="PR01217">
    <property type="entry name" value="PRICHEXTENSN"/>
</dbReference>
<sequence>MTFGFAPPPAPDSPSRLSRTLEPAEWAAAGIPLLRDPRETVTGLCERHSPRLSTAVVAVIGPDERLVASASFDQRSVRPDGWAFRNALLDQLRRVIPHDLRRRSPVRTAILLYCRNGEQGWTEVDGAWMWGLRDACTLHGLRCGAYVTLTGSGWQVLGEGRGGRRPSAGAPTSAEPTPLTGRSSPERKSSPTPRGPASRGSATRGSSTRDPATRGSVPQGSATQGSAIRGSAARAPAVRASASEAPARPVPEPAAQETPPQETPAQERPAPEPPAPAPVPASKPAASGAPPAAAPAGYAPSEPPAPATPSPVPVATTPLEVNGGRAARRGTSSAPGRSGDAAAVARARAGAETEAAAGAAAS</sequence>
<gene>
    <name evidence="2" type="ORF">GCM10009801_58310</name>
</gene>
<dbReference type="Proteomes" id="UP001500016">
    <property type="component" value="Unassembled WGS sequence"/>
</dbReference>
<reference evidence="2 3" key="1">
    <citation type="journal article" date="2019" name="Int. J. Syst. Evol. Microbiol.">
        <title>The Global Catalogue of Microorganisms (GCM) 10K type strain sequencing project: providing services to taxonomists for standard genome sequencing and annotation.</title>
        <authorList>
            <consortium name="The Broad Institute Genomics Platform"/>
            <consortium name="The Broad Institute Genome Sequencing Center for Infectious Disease"/>
            <person name="Wu L."/>
            <person name="Ma J."/>
        </authorList>
    </citation>
    <scope>NUCLEOTIDE SEQUENCE [LARGE SCALE GENOMIC DNA]</scope>
    <source>
        <strain evidence="2 3">JCM 15478</strain>
    </source>
</reference>
<name>A0ABN2WGQ1_9ACTN</name>
<proteinExistence type="predicted"/>
<evidence type="ECO:0000313" key="3">
    <source>
        <dbReference type="Proteomes" id="UP001500016"/>
    </source>
</evidence>
<feature type="compositionally biased region" description="Pro residues" evidence="1">
    <location>
        <begin position="271"/>
        <end position="281"/>
    </location>
</feature>
<feature type="region of interest" description="Disordered" evidence="1">
    <location>
        <begin position="158"/>
        <end position="362"/>
    </location>
</feature>
<protein>
    <submittedName>
        <fullName evidence="2">Uncharacterized protein</fullName>
    </submittedName>
</protein>
<feature type="compositionally biased region" description="Pro residues" evidence="1">
    <location>
        <begin position="301"/>
        <end position="312"/>
    </location>
</feature>
<dbReference type="EMBL" id="BAAAPE010000014">
    <property type="protein sequence ID" value="GAA2092012.1"/>
    <property type="molecule type" value="Genomic_DNA"/>
</dbReference>
<accession>A0ABN2WGQ1</accession>
<evidence type="ECO:0000256" key="1">
    <source>
        <dbReference type="SAM" id="MobiDB-lite"/>
    </source>
</evidence>
<feature type="compositionally biased region" description="Polar residues" evidence="1">
    <location>
        <begin position="216"/>
        <end position="226"/>
    </location>
</feature>
<feature type="compositionally biased region" description="Low complexity" evidence="1">
    <location>
        <begin position="231"/>
        <end position="268"/>
    </location>
</feature>
<organism evidence="2 3">
    <name type="scientific">Streptomyces albiaxialis</name>
    <dbReference type="NCBI Taxonomy" id="329523"/>
    <lineage>
        <taxon>Bacteria</taxon>
        <taxon>Bacillati</taxon>
        <taxon>Actinomycetota</taxon>
        <taxon>Actinomycetes</taxon>
        <taxon>Kitasatosporales</taxon>
        <taxon>Streptomycetaceae</taxon>
        <taxon>Streptomyces</taxon>
    </lineage>
</organism>
<comment type="caution">
    <text evidence="2">The sequence shown here is derived from an EMBL/GenBank/DDBJ whole genome shotgun (WGS) entry which is preliminary data.</text>
</comment>
<feature type="compositionally biased region" description="Low complexity" evidence="1">
    <location>
        <begin position="195"/>
        <end position="209"/>
    </location>
</feature>
<feature type="compositionally biased region" description="Low complexity" evidence="1">
    <location>
        <begin position="341"/>
        <end position="362"/>
    </location>
</feature>
<feature type="compositionally biased region" description="Low complexity" evidence="1">
    <location>
        <begin position="282"/>
        <end position="300"/>
    </location>
</feature>
<keyword evidence="3" id="KW-1185">Reference proteome</keyword>